<evidence type="ECO:0000313" key="4">
    <source>
        <dbReference type="EMBL" id="RUL85846.1"/>
    </source>
</evidence>
<name>A0A432MGI5_9BACT</name>
<feature type="transmembrane region" description="Helical" evidence="2">
    <location>
        <begin position="1070"/>
        <end position="1088"/>
    </location>
</feature>
<reference evidence="4 5" key="1">
    <citation type="submission" date="2018-12" db="EMBL/GenBank/DDBJ databases">
        <authorList>
            <person name="Toschakov S.V."/>
        </authorList>
    </citation>
    <scope>NUCLEOTIDE SEQUENCE [LARGE SCALE GENOMIC DNA]</scope>
    <source>
        <strain evidence="4 5">GM2012</strain>
    </source>
</reference>
<gene>
    <name evidence="4" type="ORF">TsocGM_17660</name>
</gene>
<feature type="compositionally biased region" description="Low complexity" evidence="1">
    <location>
        <begin position="1126"/>
        <end position="1140"/>
    </location>
</feature>
<feature type="transmembrane region" description="Helical" evidence="2">
    <location>
        <begin position="1047"/>
        <end position="1064"/>
    </location>
</feature>
<sequence length="1189" mass="124976">MARSSELVKICAAITPLLLLPAAAATAQDERGSPSAPTGVTEIVVRSGETPEEAVRSALAGVTSVELSGEVPEGGGLARLSMTLGLYARGPGPHRVPIGLDGLYPREAVADGRPLGWEAVPPEGWFVILPGGSPGEEEQRTVRVDVVAPIRSVDDRRVLSLSIPRHPNTRLRLDLPGPIAEATLGDGSLLSVEPIDDGRRSRIEAQLGARDELDVRWLPLRAEGTPLPPLLTGGGHIALDVDDGKLSAQSTWEIQVRRGEAPAVELVVDPADELLEVEVEGRPVAPEPAEDGIGLRIPLPRTLRKGDSARLSITTRRPIRAPADPDGLAPVSFGGHRFAGLAEQGGTLSISRADGLRILVGSSVGLRRIDPRDLREEIARTRPAIVSAFRFADQPFDLTLRVGPTPPMVRVAQRSLATLEPGGTAARIESWLDYRSIRGQLFSARVEVPEGLEVDRVGPPGSVVSWDLRPPGDPDTDGDPDPDPDAERAGGEDTPGGRATIELTLASPLREGQSTPTRIELSGRALLDPDRPGPVPIPLFLPTGAAFDGGLLAIAAPPDLEVTPAAEAEANSPDPGPGGGSPAPTVVASPPSTGMGPWSRPAGDAPRIALWLRSEAPAQAVPIGLSPRAPSSSSVIDQLVRVGRDGVDVQQDVTLYARDGELDRIDLAIPPGLERGWSLVDRGVVAEEEPIAPGPDGVALRRLRLAQPTAGFPLKLRISFRVPAVDRLEPGEATTLEIPRIEVRSPSPAAPPRVVIAAEPGLTLDPRGEGWRPPAENQWVTNPDGGPPLPIRHVWVRPPSADPDALPSFSATASTPAPLPETLASRLWIRSEQGPDGAVRTSCWFRFDDHSPTLGFQLPAAAELDRAYLDGQPLPPDDVDALDRPGAYLLHLPSDAARAVLVGLSYRVPRSSARSAWTPPALVGGGRVLETLWEVRIPWNRALVGVPGRFTDENLWYWGGYVWKRRPGMDPADLASWVAGPGASVDQIGPPLTAGRVGDHGYLFGRPGAPEPLGPVIASRATLVGACSGAVLLVGLLALVRRPWGRRAFPAAIAALLVLLMLVGRSTAALALQSSSVGWLLVAVAVLTRRAVDRRRPAGRFGEQSGLGTASGLGDSPSGGSGSGGSSPLVGSDDSTAIRPRPQPIGGPISPPALPPSPPPPSSPPSDPDLGRHDEVFDIPAPRADREAS</sequence>
<feature type="compositionally biased region" description="Pro residues" evidence="1">
    <location>
        <begin position="1141"/>
        <end position="1167"/>
    </location>
</feature>
<evidence type="ECO:0000256" key="2">
    <source>
        <dbReference type="SAM" id="Phobius"/>
    </source>
</evidence>
<protein>
    <submittedName>
        <fullName evidence="4">Uncharacterized protein</fullName>
    </submittedName>
</protein>
<feature type="region of interest" description="Disordered" evidence="1">
    <location>
        <begin position="1097"/>
        <end position="1189"/>
    </location>
</feature>
<dbReference type="AlphaFoldDB" id="A0A432MGI5"/>
<dbReference type="OrthoDB" id="223828at2"/>
<dbReference type="RefSeq" id="WP_126726784.1">
    <property type="nucleotide sequence ID" value="NZ_RYZH01000036.1"/>
</dbReference>
<proteinExistence type="predicted"/>
<feature type="compositionally biased region" description="Low complexity" evidence="1">
    <location>
        <begin position="582"/>
        <end position="593"/>
    </location>
</feature>
<evidence type="ECO:0000313" key="5">
    <source>
        <dbReference type="Proteomes" id="UP000280296"/>
    </source>
</evidence>
<evidence type="ECO:0000256" key="3">
    <source>
        <dbReference type="SAM" id="SignalP"/>
    </source>
</evidence>
<feature type="region of interest" description="Disordered" evidence="1">
    <location>
        <begin position="453"/>
        <end position="498"/>
    </location>
</feature>
<keyword evidence="5" id="KW-1185">Reference proteome</keyword>
<feature type="transmembrane region" description="Helical" evidence="2">
    <location>
        <begin position="1021"/>
        <end position="1040"/>
    </location>
</feature>
<keyword evidence="2" id="KW-0812">Transmembrane</keyword>
<keyword evidence="2" id="KW-0472">Membrane</keyword>
<reference evidence="4 5" key="2">
    <citation type="submission" date="2019-01" db="EMBL/GenBank/DDBJ databases">
        <title>Tautonia sociabilis, a novel thermotolerant planctomycete of Isosphaeraceae family, isolated from a 4000 m deep subterranean habitat.</title>
        <authorList>
            <person name="Kovaleva O.L."/>
            <person name="Elcheninov A.G."/>
            <person name="Van Heerden E."/>
            <person name="Toshchakov S.V."/>
            <person name="Novikov A."/>
            <person name="Bonch-Osmolovskaya E.A."/>
            <person name="Kublanov I.V."/>
        </authorList>
    </citation>
    <scope>NUCLEOTIDE SEQUENCE [LARGE SCALE GENOMIC DNA]</scope>
    <source>
        <strain evidence="4 5">GM2012</strain>
    </source>
</reference>
<accession>A0A432MGI5</accession>
<keyword evidence="3" id="KW-0732">Signal</keyword>
<feature type="compositionally biased region" description="Acidic residues" evidence="1">
    <location>
        <begin position="474"/>
        <end position="484"/>
    </location>
</feature>
<evidence type="ECO:0000256" key="1">
    <source>
        <dbReference type="SAM" id="MobiDB-lite"/>
    </source>
</evidence>
<feature type="chain" id="PRO_5018998010" evidence="3">
    <location>
        <begin position="28"/>
        <end position="1189"/>
    </location>
</feature>
<feature type="region of interest" description="Disordered" evidence="1">
    <location>
        <begin position="566"/>
        <end position="601"/>
    </location>
</feature>
<dbReference type="EMBL" id="RYZH01000036">
    <property type="protein sequence ID" value="RUL85846.1"/>
    <property type="molecule type" value="Genomic_DNA"/>
</dbReference>
<comment type="caution">
    <text evidence="4">The sequence shown here is derived from an EMBL/GenBank/DDBJ whole genome shotgun (WGS) entry which is preliminary data.</text>
</comment>
<organism evidence="4 5">
    <name type="scientific">Tautonia sociabilis</name>
    <dbReference type="NCBI Taxonomy" id="2080755"/>
    <lineage>
        <taxon>Bacteria</taxon>
        <taxon>Pseudomonadati</taxon>
        <taxon>Planctomycetota</taxon>
        <taxon>Planctomycetia</taxon>
        <taxon>Isosphaerales</taxon>
        <taxon>Isosphaeraceae</taxon>
        <taxon>Tautonia</taxon>
    </lineage>
</organism>
<feature type="signal peptide" evidence="3">
    <location>
        <begin position="1"/>
        <end position="27"/>
    </location>
</feature>
<dbReference type="Proteomes" id="UP000280296">
    <property type="component" value="Unassembled WGS sequence"/>
</dbReference>
<keyword evidence="2" id="KW-1133">Transmembrane helix</keyword>